<comment type="caution">
    <text evidence="10">The sequence shown here is derived from an EMBL/GenBank/DDBJ whole genome shotgun (WGS) entry which is preliminary data.</text>
</comment>
<keyword evidence="3 9" id="KW-0812">Transmembrane</keyword>
<gene>
    <name evidence="10" type="ORF">K431DRAFT_284339</name>
</gene>
<dbReference type="GO" id="GO:0016020">
    <property type="term" value="C:membrane"/>
    <property type="evidence" value="ECO:0007669"/>
    <property type="project" value="UniProtKB-SubCell"/>
</dbReference>
<feature type="region of interest" description="Disordered" evidence="8">
    <location>
        <begin position="30"/>
        <end position="199"/>
    </location>
</feature>
<feature type="compositionally biased region" description="Basic and acidic residues" evidence="8">
    <location>
        <begin position="95"/>
        <end position="141"/>
    </location>
</feature>
<dbReference type="PANTHER" id="PTHR14360:SF12">
    <property type="entry name" value="MOZ PROTEIN REPRESENTS A CHROMATIN-ASSOCIATED ACETYLTRANSFERASE"/>
    <property type="match status" value="1"/>
</dbReference>
<comment type="subcellular location">
    <subcellularLocation>
        <location evidence="2">Membrane</location>
    </subcellularLocation>
    <subcellularLocation>
        <location evidence="1">Mitochondrion</location>
    </subcellularLocation>
</comment>
<evidence type="ECO:0000256" key="5">
    <source>
        <dbReference type="ARBA" id="ARBA00023054"/>
    </source>
</evidence>
<evidence type="ECO:0000256" key="8">
    <source>
        <dbReference type="SAM" id="MobiDB-lite"/>
    </source>
</evidence>
<evidence type="ECO:0000256" key="7">
    <source>
        <dbReference type="ARBA" id="ARBA00023136"/>
    </source>
</evidence>
<dbReference type="InterPro" id="IPR024461">
    <property type="entry name" value="CCDC90-like"/>
</dbReference>
<organism evidence="10 11">
    <name type="scientific">Polychaeton citri CBS 116435</name>
    <dbReference type="NCBI Taxonomy" id="1314669"/>
    <lineage>
        <taxon>Eukaryota</taxon>
        <taxon>Fungi</taxon>
        <taxon>Dikarya</taxon>
        <taxon>Ascomycota</taxon>
        <taxon>Pezizomycotina</taxon>
        <taxon>Dothideomycetes</taxon>
        <taxon>Dothideomycetidae</taxon>
        <taxon>Capnodiales</taxon>
        <taxon>Capnodiaceae</taxon>
        <taxon>Polychaeton</taxon>
    </lineage>
</organism>
<sequence length="459" mass="51045">MANPRLPFLWPFLYRSTSEAVAVAPPVRRLAATSQRRRVSRTAIRGQQPIAQRYGTAHEYAPHLGGGTSLGPSTTQKHRADEQQPKSLPKIGEQLQRDGEKEFKAEEVQKHRSDPRRNKEDAQPDDREHELPSRTAIRDDPMMDPLESMIPTAPSTALNQIPDKPTESLLNEVPAPTSQQDGRNDEHQQQQDGQFSVQEEHAPPIHAPHIDAPRYVHHFDTYGLVKRLTDAGWDQEQAITMMKVTRLILAENMDLAKDALVSKSMVENEIYLFKAACSELRTEVTTRRKGEQEKMRAERTQLQHELDILSQRMSQESGGMKDELKGMFDDRKLAVRGEQTDMENKIQQLNYRITVSLQADAKSEVEGLRWVMTRRVITALGAVVFMVVGAIKVAASKMKDDEERAKKQAKLDAVAAASSSSLMGGSELGGSGTGGGVSPSVVGEEVMVQQGDNPAFISL</sequence>
<keyword evidence="4 9" id="KW-1133">Transmembrane helix</keyword>
<evidence type="ECO:0000313" key="10">
    <source>
        <dbReference type="EMBL" id="KAF2722138.1"/>
    </source>
</evidence>
<feature type="compositionally biased region" description="Gly residues" evidence="8">
    <location>
        <begin position="426"/>
        <end position="437"/>
    </location>
</feature>
<evidence type="ECO:0000256" key="2">
    <source>
        <dbReference type="ARBA" id="ARBA00004370"/>
    </source>
</evidence>
<dbReference type="Proteomes" id="UP000799441">
    <property type="component" value="Unassembled WGS sequence"/>
</dbReference>
<feature type="region of interest" description="Disordered" evidence="8">
    <location>
        <begin position="424"/>
        <end position="444"/>
    </location>
</feature>
<evidence type="ECO:0000256" key="4">
    <source>
        <dbReference type="ARBA" id="ARBA00022989"/>
    </source>
</evidence>
<evidence type="ECO:0008006" key="12">
    <source>
        <dbReference type="Google" id="ProtNLM"/>
    </source>
</evidence>
<feature type="transmembrane region" description="Helical" evidence="9">
    <location>
        <begin position="376"/>
        <end position="395"/>
    </location>
</feature>
<feature type="non-terminal residue" evidence="10">
    <location>
        <position position="459"/>
    </location>
</feature>
<evidence type="ECO:0000313" key="11">
    <source>
        <dbReference type="Proteomes" id="UP000799441"/>
    </source>
</evidence>
<dbReference type="AlphaFoldDB" id="A0A9P4QAD7"/>
<proteinExistence type="predicted"/>
<keyword evidence="7 9" id="KW-0472">Membrane</keyword>
<evidence type="ECO:0000256" key="1">
    <source>
        <dbReference type="ARBA" id="ARBA00004173"/>
    </source>
</evidence>
<dbReference type="Gene3D" id="1.20.5.340">
    <property type="match status" value="1"/>
</dbReference>
<keyword evidence="11" id="KW-1185">Reference proteome</keyword>
<keyword evidence="5" id="KW-0175">Coiled coil</keyword>
<reference evidence="10" key="1">
    <citation type="journal article" date="2020" name="Stud. Mycol.">
        <title>101 Dothideomycetes genomes: a test case for predicting lifestyles and emergence of pathogens.</title>
        <authorList>
            <person name="Haridas S."/>
            <person name="Albert R."/>
            <person name="Binder M."/>
            <person name="Bloem J."/>
            <person name="Labutti K."/>
            <person name="Salamov A."/>
            <person name="Andreopoulos B."/>
            <person name="Baker S."/>
            <person name="Barry K."/>
            <person name="Bills G."/>
            <person name="Bluhm B."/>
            <person name="Cannon C."/>
            <person name="Castanera R."/>
            <person name="Culley D."/>
            <person name="Daum C."/>
            <person name="Ezra D."/>
            <person name="Gonzalez J."/>
            <person name="Henrissat B."/>
            <person name="Kuo A."/>
            <person name="Liang C."/>
            <person name="Lipzen A."/>
            <person name="Lutzoni F."/>
            <person name="Magnuson J."/>
            <person name="Mondo S."/>
            <person name="Nolan M."/>
            <person name="Ohm R."/>
            <person name="Pangilinan J."/>
            <person name="Park H.-J."/>
            <person name="Ramirez L."/>
            <person name="Alfaro M."/>
            <person name="Sun H."/>
            <person name="Tritt A."/>
            <person name="Yoshinaga Y."/>
            <person name="Zwiers L.-H."/>
            <person name="Turgeon B."/>
            <person name="Goodwin S."/>
            <person name="Spatafora J."/>
            <person name="Crous P."/>
            <person name="Grigoriev I."/>
        </authorList>
    </citation>
    <scope>NUCLEOTIDE SEQUENCE</scope>
    <source>
        <strain evidence="10">CBS 116435</strain>
    </source>
</reference>
<protein>
    <recommendedName>
        <fullName evidence="12">DUF1640-domain-containing protein</fullName>
    </recommendedName>
</protein>
<evidence type="ECO:0000256" key="3">
    <source>
        <dbReference type="ARBA" id="ARBA00022692"/>
    </source>
</evidence>
<name>A0A9P4QAD7_9PEZI</name>
<dbReference type="GO" id="GO:0005739">
    <property type="term" value="C:mitochondrion"/>
    <property type="evidence" value="ECO:0007669"/>
    <property type="project" value="UniProtKB-SubCell"/>
</dbReference>
<dbReference type="OrthoDB" id="5424147at2759"/>
<dbReference type="EMBL" id="MU003785">
    <property type="protein sequence ID" value="KAF2722138.1"/>
    <property type="molecule type" value="Genomic_DNA"/>
</dbReference>
<accession>A0A9P4QAD7</accession>
<dbReference type="PANTHER" id="PTHR14360">
    <property type="entry name" value="PROTEIN FMP32, MITOCHONDRIAL"/>
    <property type="match status" value="1"/>
</dbReference>
<evidence type="ECO:0000256" key="6">
    <source>
        <dbReference type="ARBA" id="ARBA00023128"/>
    </source>
</evidence>
<keyword evidence="6" id="KW-0496">Mitochondrion</keyword>
<dbReference type="Pfam" id="PF07798">
    <property type="entry name" value="CCDC90-like"/>
    <property type="match status" value="1"/>
</dbReference>
<evidence type="ECO:0000256" key="9">
    <source>
        <dbReference type="SAM" id="Phobius"/>
    </source>
</evidence>